<evidence type="ECO:0000313" key="4">
    <source>
        <dbReference type="RefSeq" id="XP_032832426.1"/>
    </source>
</evidence>
<sequence>MTETSRQRGLVRDNQNKACWKSFSYRQMHGGEYKEDLLSSKDVRHQPAKPPGKKIVLTSWIVQPLDDFSAVCLVGRRLSASQNEEYWHSSAIVKRISAQRFETASGSIYVLEGCINAQDARMEAGFSWNMIKTFKHGFPEDWKQFIDKYLAVQKERWNNSTGESTLLHDEQMDYLTSSAMNELPSQVAERTSDTVMKGIERDIRLVTPCTIHLHTLQPKQLGERQDRRSNTENNSSTRTKRKKDPLEKPLCSQEPSAKSVLESHKCSINDKKLKHSFVVLDNICVKSLTMDPLQESPPCLNMSRGSQEDKLSALMGVQTRGDTEENPVKPGKFANKEKTLTSESSVSKQRKNLKQKRGKGNYHATSIMRRHASMESFNKENADKVWLERKGLKKAKLLKKHVSSSASDISEPVTHSKDDHAHRSYRDKPASKTHKFKTQKKGFNETKSKTRGISRKIKSSSNHRKRESTVEWSKEELARLYSVVDSFPKKKSILWNQVSDAVGCRTADDCKKRYKMGSKLLPISRFTSEPTKVSGKPQEKAKETVRITAKAGTLKRKRQVHEYLDHLTKDDYSDPFALGSSPVYVGKKIVIPSMRAMKTDDLGHLQTPGAATPKSPLSMSFGVLASNHISPGMLEPVHREDADRYIFQMQRSKAGCNWGNLNLQKKLCKDDSHKRVTTPINHFITERAAAPTLASNGILIEDNILQNSLDKDSDEEEDYYFSD</sequence>
<feature type="compositionally biased region" description="Basic residues" evidence="1">
    <location>
        <begin position="348"/>
        <end position="360"/>
    </location>
</feature>
<proteinExistence type="predicted"/>
<keyword evidence="3" id="KW-1185">Reference proteome</keyword>
<dbReference type="Proteomes" id="UP001318040">
    <property type="component" value="Chromosome 3"/>
</dbReference>
<dbReference type="Pfam" id="PF09133">
    <property type="entry name" value="SANTA"/>
    <property type="match status" value="1"/>
</dbReference>
<evidence type="ECO:0000313" key="3">
    <source>
        <dbReference type="Proteomes" id="UP001318040"/>
    </source>
</evidence>
<gene>
    <name evidence="4 5" type="primary">LOC116955448</name>
</gene>
<feature type="region of interest" description="Disordered" evidence="1">
    <location>
        <begin position="216"/>
        <end position="262"/>
    </location>
</feature>
<feature type="domain" description="Myb-like" evidence="2">
    <location>
        <begin position="464"/>
        <end position="515"/>
    </location>
</feature>
<dbReference type="AlphaFoldDB" id="A0AAJ7UBY4"/>
<dbReference type="InterPro" id="IPR009057">
    <property type="entry name" value="Homeodomain-like_sf"/>
</dbReference>
<dbReference type="RefSeq" id="XP_032832426.1">
    <property type="nucleotide sequence ID" value="XM_032976535.1"/>
</dbReference>
<reference evidence="4 5" key="1">
    <citation type="submission" date="2025-04" db="UniProtKB">
        <authorList>
            <consortium name="RefSeq"/>
        </authorList>
    </citation>
    <scope>IDENTIFICATION</scope>
    <source>
        <tissue evidence="4 5">Sperm</tissue>
    </source>
</reference>
<dbReference type="CDD" id="cd00167">
    <property type="entry name" value="SANT"/>
    <property type="match status" value="1"/>
</dbReference>
<dbReference type="Pfam" id="PF00249">
    <property type="entry name" value="Myb_DNA-binding"/>
    <property type="match status" value="1"/>
</dbReference>
<dbReference type="InterPro" id="IPR039110">
    <property type="entry name" value="KNL2-like"/>
</dbReference>
<feature type="compositionally biased region" description="Basic and acidic residues" evidence="1">
    <location>
        <begin position="221"/>
        <end position="230"/>
    </location>
</feature>
<dbReference type="KEGG" id="pmrn:116955448"/>
<dbReference type="PROSITE" id="PS50090">
    <property type="entry name" value="MYB_LIKE"/>
    <property type="match status" value="1"/>
</dbReference>
<dbReference type="PANTHER" id="PTHR16124:SF3">
    <property type="entry name" value="MIS18-BINDING PROTEIN 1"/>
    <property type="match status" value="1"/>
</dbReference>
<dbReference type="PANTHER" id="PTHR16124">
    <property type="entry name" value="MIS18-BINDING PROTEIN 1"/>
    <property type="match status" value="1"/>
</dbReference>
<evidence type="ECO:0000256" key="1">
    <source>
        <dbReference type="SAM" id="MobiDB-lite"/>
    </source>
</evidence>
<feature type="compositionally biased region" description="Basic residues" evidence="1">
    <location>
        <begin position="431"/>
        <end position="440"/>
    </location>
</feature>
<dbReference type="RefSeq" id="XP_032832434.1">
    <property type="nucleotide sequence ID" value="XM_032976543.1"/>
</dbReference>
<accession>A0AAJ7UBY4</accession>
<feature type="region of interest" description="Disordered" evidence="1">
    <location>
        <begin position="397"/>
        <end position="469"/>
    </location>
</feature>
<dbReference type="GO" id="GO:0000775">
    <property type="term" value="C:chromosome, centromeric region"/>
    <property type="evidence" value="ECO:0007669"/>
    <property type="project" value="TreeGrafter"/>
</dbReference>
<protein>
    <submittedName>
        <fullName evidence="4 5">Mis18-binding protein 1-like isoform X1</fullName>
    </submittedName>
</protein>
<dbReference type="InterPro" id="IPR015216">
    <property type="entry name" value="SANTA"/>
</dbReference>
<dbReference type="SUPFAM" id="SSF46689">
    <property type="entry name" value="Homeodomain-like"/>
    <property type="match status" value="1"/>
</dbReference>
<organism evidence="3 4">
    <name type="scientific">Petromyzon marinus</name>
    <name type="common">Sea lamprey</name>
    <dbReference type="NCBI Taxonomy" id="7757"/>
    <lineage>
        <taxon>Eukaryota</taxon>
        <taxon>Metazoa</taxon>
        <taxon>Chordata</taxon>
        <taxon>Craniata</taxon>
        <taxon>Vertebrata</taxon>
        <taxon>Cyclostomata</taxon>
        <taxon>Hyperoartia</taxon>
        <taxon>Petromyzontiformes</taxon>
        <taxon>Petromyzontidae</taxon>
        <taxon>Petromyzon</taxon>
    </lineage>
</organism>
<evidence type="ECO:0000259" key="2">
    <source>
        <dbReference type="PROSITE" id="PS50090"/>
    </source>
</evidence>
<feature type="compositionally biased region" description="Basic and acidic residues" evidence="1">
    <location>
        <begin position="414"/>
        <end position="430"/>
    </location>
</feature>
<dbReference type="InterPro" id="IPR001005">
    <property type="entry name" value="SANT/Myb"/>
</dbReference>
<name>A0AAJ7UBY4_PETMA</name>
<dbReference type="SMART" id="SM00717">
    <property type="entry name" value="SANT"/>
    <property type="match status" value="1"/>
</dbReference>
<dbReference type="Gene3D" id="1.10.10.60">
    <property type="entry name" value="Homeodomain-like"/>
    <property type="match status" value="1"/>
</dbReference>
<feature type="region of interest" description="Disordered" evidence="1">
    <location>
        <begin position="337"/>
        <end position="361"/>
    </location>
</feature>
<evidence type="ECO:0000313" key="5">
    <source>
        <dbReference type="RefSeq" id="XP_032832434.1"/>
    </source>
</evidence>
<feature type="compositionally biased region" description="Basic residues" evidence="1">
    <location>
        <begin position="449"/>
        <end position="466"/>
    </location>
</feature>